<evidence type="ECO:0000313" key="2">
    <source>
        <dbReference type="EMBL" id="MBP2185599.1"/>
    </source>
</evidence>
<keyword evidence="3" id="KW-1185">Reference proteome</keyword>
<protein>
    <recommendedName>
        <fullName evidence="4">Secreted protein</fullName>
    </recommendedName>
</protein>
<gene>
    <name evidence="2" type="ORF">JOM49_007125</name>
</gene>
<proteinExistence type="predicted"/>
<accession>A0ABS4Q1P2</accession>
<feature type="signal peptide" evidence="1">
    <location>
        <begin position="1"/>
        <end position="28"/>
    </location>
</feature>
<evidence type="ECO:0000256" key="1">
    <source>
        <dbReference type="SAM" id="SignalP"/>
    </source>
</evidence>
<dbReference type="Proteomes" id="UP000741013">
    <property type="component" value="Unassembled WGS sequence"/>
</dbReference>
<name>A0ABS4Q1P2_9PSEU</name>
<evidence type="ECO:0000313" key="3">
    <source>
        <dbReference type="Proteomes" id="UP000741013"/>
    </source>
</evidence>
<evidence type="ECO:0008006" key="4">
    <source>
        <dbReference type="Google" id="ProtNLM"/>
    </source>
</evidence>
<dbReference type="RefSeq" id="WP_209668462.1">
    <property type="nucleotide sequence ID" value="NZ_JAGGMS010000001.1"/>
</dbReference>
<reference evidence="2 3" key="1">
    <citation type="submission" date="2021-03" db="EMBL/GenBank/DDBJ databases">
        <title>Sequencing the genomes of 1000 actinobacteria strains.</title>
        <authorList>
            <person name="Klenk H.-P."/>
        </authorList>
    </citation>
    <scope>NUCLEOTIDE SEQUENCE [LARGE SCALE GENOMIC DNA]</scope>
    <source>
        <strain evidence="2 3">DSM 45510</strain>
    </source>
</reference>
<keyword evidence="1" id="KW-0732">Signal</keyword>
<comment type="caution">
    <text evidence="2">The sequence shown here is derived from an EMBL/GenBank/DDBJ whole genome shotgun (WGS) entry which is preliminary data.</text>
</comment>
<sequence length="114" mass="12043">MREKLLRGVLPAVVAVSAFVLMPQVAHAGGKYADCSTAACEFGLTIEATTFHVDADVHGSGTATWSVSGQGRTCATTFRGEDPARSWTCANYPTGHYTVRVSGPQGPSNIGIRW</sequence>
<dbReference type="EMBL" id="JAGGMS010000001">
    <property type="protein sequence ID" value="MBP2185599.1"/>
    <property type="molecule type" value="Genomic_DNA"/>
</dbReference>
<organism evidence="2 3">
    <name type="scientific">Amycolatopsis magusensis</name>
    <dbReference type="NCBI Taxonomy" id="882444"/>
    <lineage>
        <taxon>Bacteria</taxon>
        <taxon>Bacillati</taxon>
        <taxon>Actinomycetota</taxon>
        <taxon>Actinomycetes</taxon>
        <taxon>Pseudonocardiales</taxon>
        <taxon>Pseudonocardiaceae</taxon>
        <taxon>Amycolatopsis</taxon>
    </lineage>
</organism>
<feature type="chain" id="PRO_5046858245" description="Secreted protein" evidence="1">
    <location>
        <begin position="29"/>
        <end position="114"/>
    </location>
</feature>